<dbReference type="InterPro" id="IPR017853">
    <property type="entry name" value="GH"/>
</dbReference>
<dbReference type="SUPFAM" id="SSF49785">
    <property type="entry name" value="Galactose-binding domain-like"/>
    <property type="match status" value="2"/>
</dbReference>
<evidence type="ECO:0000256" key="11">
    <source>
        <dbReference type="RuleBase" id="RU000675"/>
    </source>
</evidence>
<feature type="domain" description="SUEL-type lectin" evidence="13">
    <location>
        <begin position="683"/>
        <end position="769"/>
    </location>
</feature>
<dbReference type="PROSITE" id="PS50228">
    <property type="entry name" value="SUEL_LECTIN"/>
    <property type="match status" value="1"/>
</dbReference>
<protein>
    <recommendedName>
        <fullName evidence="4 11">Beta-galactosidase</fullName>
        <ecNumber evidence="4 11">3.2.1.23</ecNumber>
    </recommendedName>
</protein>
<evidence type="ECO:0000259" key="13">
    <source>
        <dbReference type="PROSITE" id="PS50228"/>
    </source>
</evidence>
<dbReference type="InterPro" id="IPR031330">
    <property type="entry name" value="Gly_Hdrlase_35_cat"/>
</dbReference>
<name>A0A9N7NE18_STRHE</name>
<dbReference type="EMBL" id="CACSLK010027752">
    <property type="protein sequence ID" value="CAA0827925.1"/>
    <property type="molecule type" value="Genomic_DNA"/>
</dbReference>
<evidence type="ECO:0000256" key="10">
    <source>
        <dbReference type="ARBA" id="ARBA00023295"/>
    </source>
</evidence>
<dbReference type="SUPFAM" id="SSF51445">
    <property type="entry name" value="(Trans)glycosidases"/>
    <property type="match status" value="1"/>
</dbReference>
<dbReference type="GO" id="GO:0048046">
    <property type="term" value="C:apoplast"/>
    <property type="evidence" value="ECO:0007669"/>
    <property type="project" value="UniProtKB-SubCell"/>
</dbReference>
<evidence type="ECO:0000256" key="4">
    <source>
        <dbReference type="ARBA" id="ARBA00012756"/>
    </source>
</evidence>
<dbReference type="EC" id="3.2.1.23" evidence="4 11"/>
<evidence type="ECO:0000256" key="9">
    <source>
        <dbReference type="ARBA" id="ARBA00023180"/>
    </source>
</evidence>
<evidence type="ECO:0000313" key="15">
    <source>
        <dbReference type="Proteomes" id="UP001153555"/>
    </source>
</evidence>
<dbReference type="Gene3D" id="2.60.120.260">
    <property type="entry name" value="Galactose-binding domain-like"/>
    <property type="match status" value="1"/>
</dbReference>
<evidence type="ECO:0000256" key="8">
    <source>
        <dbReference type="ARBA" id="ARBA00022801"/>
    </source>
</evidence>
<dbReference type="PRINTS" id="PR00742">
    <property type="entry name" value="GLHYDRLASE35"/>
</dbReference>
<organism evidence="14 15">
    <name type="scientific">Striga hermonthica</name>
    <name type="common">Purple witchweed</name>
    <name type="synonym">Buchnera hermonthica</name>
    <dbReference type="NCBI Taxonomy" id="68872"/>
    <lineage>
        <taxon>Eukaryota</taxon>
        <taxon>Viridiplantae</taxon>
        <taxon>Streptophyta</taxon>
        <taxon>Embryophyta</taxon>
        <taxon>Tracheophyta</taxon>
        <taxon>Spermatophyta</taxon>
        <taxon>Magnoliopsida</taxon>
        <taxon>eudicotyledons</taxon>
        <taxon>Gunneridae</taxon>
        <taxon>Pentapetalae</taxon>
        <taxon>asterids</taxon>
        <taxon>lamiids</taxon>
        <taxon>Lamiales</taxon>
        <taxon>Orobanchaceae</taxon>
        <taxon>Buchnereae</taxon>
        <taxon>Striga</taxon>
    </lineage>
</organism>
<dbReference type="PANTHER" id="PTHR23421">
    <property type="entry name" value="BETA-GALACTOSIDASE RELATED"/>
    <property type="match status" value="1"/>
</dbReference>
<keyword evidence="15" id="KW-1185">Reference proteome</keyword>
<dbReference type="Gene3D" id="2.60.120.740">
    <property type="match status" value="1"/>
</dbReference>
<evidence type="ECO:0000313" key="14">
    <source>
        <dbReference type="EMBL" id="CAA0827925.1"/>
    </source>
</evidence>
<keyword evidence="6" id="KW-0964">Secreted</keyword>
<dbReference type="Gene3D" id="3.20.20.80">
    <property type="entry name" value="Glycosidases"/>
    <property type="match status" value="1"/>
</dbReference>
<evidence type="ECO:0000256" key="2">
    <source>
        <dbReference type="ARBA" id="ARBA00004271"/>
    </source>
</evidence>
<comment type="catalytic activity">
    <reaction evidence="1 11">
        <text>Hydrolysis of terminal non-reducing beta-D-galactose residues in beta-D-galactosides.</text>
        <dbReference type="EC" id="3.2.1.23"/>
    </reaction>
</comment>
<evidence type="ECO:0000256" key="3">
    <source>
        <dbReference type="ARBA" id="ARBA00009809"/>
    </source>
</evidence>
<dbReference type="FunFam" id="3.20.20.80:FF:000098">
    <property type="entry name" value="Beta-galactosidase"/>
    <property type="match status" value="1"/>
</dbReference>
<keyword evidence="8 11" id="KW-0378">Hydrolase</keyword>
<dbReference type="Pfam" id="PF02140">
    <property type="entry name" value="SUEL_Lectin"/>
    <property type="match status" value="1"/>
</dbReference>
<evidence type="ECO:0000256" key="1">
    <source>
        <dbReference type="ARBA" id="ARBA00001412"/>
    </source>
</evidence>
<dbReference type="Pfam" id="PF17834">
    <property type="entry name" value="GHD"/>
    <property type="match status" value="1"/>
</dbReference>
<dbReference type="Pfam" id="PF01301">
    <property type="entry name" value="Glyco_hydro_35"/>
    <property type="match status" value="1"/>
</dbReference>
<dbReference type="GO" id="GO:0005975">
    <property type="term" value="P:carbohydrate metabolic process"/>
    <property type="evidence" value="ECO:0007669"/>
    <property type="project" value="InterPro"/>
</dbReference>
<dbReference type="AlphaFoldDB" id="A0A9N7NE18"/>
<comment type="caution">
    <text evidence="14">The sequence shown here is derived from an EMBL/GenBank/DDBJ whole genome shotgun (WGS) entry which is preliminary data.</text>
</comment>
<comment type="similarity">
    <text evidence="3 12">Belongs to the glycosyl hydrolase 35 family.</text>
</comment>
<dbReference type="InterPro" id="IPR008979">
    <property type="entry name" value="Galactose-bd-like_sf"/>
</dbReference>
<dbReference type="GO" id="GO:0004565">
    <property type="term" value="F:beta-galactosidase activity"/>
    <property type="evidence" value="ECO:0007669"/>
    <property type="project" value="UniProtKB-EC"/>
</dbReference>
<sequence length="769" mass="87028">MWPSLIWKAKQGGLDVIDTYVFWNLHEPQQGQYDFSGRRDIVGFIKQVQAQGLYVCLRVGPFIEGEWSYGGFPFWLHDVPGIVFRSDNEPFKFYMKNFTTKIVELMKSEKLYASQGGPIILSQIENEYQNVERGFHDKGPPYVIWAAKMAVGLKTGVPWIMCKQDDAPDPVINTCNGLRCGETFVGPNSLNKPALWTENWTHFYDVYGNTTKIRAVEDIAYQVALFIAKMNGSFINYYMYHGGTNFGHTSSAFAITSYYDPAPLDEYGLITQPKWGHLQELHAAVKLCSQTLLYGSRNVTSLGALQDAYVYHGDKGECVAFLVNTDGGRRIANVQFQNQMYQLPRKSISILPDCKSVVFNTAKVSTQSNTRTRQPAVKLDSPEKWEEYNEIIPTLEDTSMRSDFLLEQMSTTKDTSDYLWYTASYQQTKDSEQMITVKSHGHALLAFVNGELVGAGHGFFRNTDFTFETKVALKSGINNISLLSIMVGLPDSGAFMERRAAGLESVSIQSNQVLENTRTNFQWGYQVGLLGEKSQIYTEEGSKHTLWSKLSNYSQPLKWYKTKFDAPDGTEPVALNLATMGKGEAWVNNHSIGRYWISFHTPDGKPSQIWYHIPRSFLKPTDNLLVLFEEEEKGDPTGITVDTVSVTKVCGHVKYSHPPHVTTWIRENLYKHKYKSTYEKRHRITKPKVRLYCPTDKYISKIIFASFGSLTGGCGNYTIGSCHSINSRAVVENACLWRKKCSVPMSYQRFGGDPCPGVQKDLLIEAHCE</sequence>
<reference evidence="14" key="1">
    <citation type="submission" date="2019-12" db="EMBL/GenBank/DDBJ databases">
        <authorList>
            <person name="Scholes J."/>
        </authorList>
    </citation>
    <scope>NUCLEOTIDE SEQUENCE</scope>
</reference>
<dbReference type="InterPro" id="IPR000922">
    <property type="entry name" value="Lectin_gal-bd_dom"/>
</dbReference>
<evidence type="ECO:0000256" key="12">
    <source>
        <dbReference type="RuleBase" id="RU003679"/>
    </source>
</evidence>
<dbReference type="InterPro" id="IPR019801">
    <property type="entry name" value="Glyco_hydro_35_CS"/>
</dbReference>
<accession>A0A9N7NE18</accession>
<dbReference type="PROSITE" id="PS01182">
    <property type="entry name" value="GLYCOSYL_HYDROL_F35"/>
    <property type="match status" value="1"/>
</dbReference>
<keyword evidence="5" id="KW-0052">Apoplast</keyword>
<dbReference type="GO" id="GO:0030246">
    <property type="term" value="F:carbohydrate binding"/>
    <property type="evidence" value="ECO:0007669"/>
    <property type="project" value="InterPro"/>
</dbReference>
<proteinExistence type="inferred from homology"/>
<comment type="subcellular location">
    <subcellularLocation>
        <location evidence="2">Secreted</location>
        <location evidence="2">Extracellular space</location>
        <location evidence="2">Apoplast</location>
    </subcellularLocation>
</comment>
<dbReference type="FunFam" id="2.60.120.260:FF:000142">
    <property type="entry name" value="Beta-galactosidase"/>
    <property type="match status" value="1"/>
</dbReference>
<keyword evidence="9" id="KW-0325">Glycoprotein</keyword>
<evidence type="ECO:0000256" key="5">
    <source>
        <dbReference type="ARBA" id="ARBA00022523"/>
    </source>
</evidence>
<keyword evidence="7" id="KW-0732">Signal</keyword>
<evidence type="ECO:0000256" key="6">
    <source>
        <dbReference type="ARBA" id="ARBA00022525"/>
    </source>
</evidence>
<dbReference type="Pfam" id="PF21467">
    <property type="entry name" value="BetaGal_gal-bd"/>
    <property type="match status" value="1"/>
</dbReference>
<evidence type="ECO:0000256" key="7">
    <source>
        <dbReference type="ARBA" id="ARBA00022729"/>
    </source>
</evidence>
<dbReference type="InterPro" id="IPR041392">
    <property type="entry name" value="GHD"/>
</dbReference>
<dbReference type="FunFam" id="2.60.120.260:FF:000050">
    <property type="entry name" value="Beta-galactosidase"/>
    <property type="match status" value="1"/>
</dbReference>
<dbReference type="InterPro" id="IPR043159">
    <property type="entry name" value="Lectin_gal-bd_sf"/>
</dbReference>
<dbReference type="InterPro" id="IPR048913">
    <property type="entry name" value="BetaGal_gal-bd"/>
</dbReference>
<dbReference type="OrthoDB" id="1657402at2759"/>
<dbReference type="InterPro" id="IPR001944">
    <property type="entry name" value="Glycoside_Hdrlase_35"/>
</dbReference>
<dbReference type="Proteomes" id="UP001153555">
    <property type="component" value="Unassembled WGS sequence"/>
</dbReference>
<keyword evidence="10 11" id="KW-0326">Glycosidase</keyword>
<gene>
    <name evidence="14" type="ORF">SHERM_23620</name>
</gene>
<dbReference type="CDD" id="cd22842">
    <property type="entry name" value="Gal_Rha_Lectin_BGal"/>
    <property type="match status" value="1"/>
</dbReference>